<evidence type="ECO:0000313" key="4">
    <source>
        <dbReference type="EMBL" id="HIS63958.1"/>
    </source>
</evidence>
<dbReference type="SUPFAM" id="SSF158499">
    <property type="entry name" value="DnaD domain-like"/>
    <property type="match status" value="1"/>
</dbReference>
<dbReference type="NCBIfam" id="TIGR01446">
    <property type="entry name" value="DnaD_dom"/>
    <property type="match status" value="1"/>
</dbReference>
<evidence type="ECO:0000256" key="2">
    <source>
        <dbReference type="SAM" id="MobiDB-lite"/>
    </source>
</evidence>
<dbReference type="InterPro" id="IPR006343">
    <property type="entry name" value="DnaB/C_C"/>
</dbReference>
<dbReference type="Pfam" id="PF07261">
    <property type="entry name" value="DnaB_2"/>
    <property type="match status" value="2"/>
</dbReference>
<evidence type="ECO:0000256" key="1">
    <source>
        <dbReference type="ARBA" id="ARBA00093462"/>
    </source>
</evidence>
<organism evidence="4 5">
    <name type="scientific">Candidatus Avoscillospira avistercoris</name>
    <dbReference type="NCBI Taxonomy" id="2840707"/>
    <lineage>
        <taxon>Bacteria</taxon>
        <taxon>Bacillati</taxon>
        <taxon>Bacillota</taxon>
        <taxon>Clostridia</taxon>
        <taxon>Eubacteriales</taxon>
        <taxon>Oscillospiraceae</taxon>
        <taxon>Oscillospiraceae incertae sedis</taxon>
        <taxon>Candidatus Avoscillospira</taxon>
    </lineage>
</organism>
<reference evidence="4" key="2">
    <citation type="journal article" date="2021" name="PeerJ">
        <title>Extensive microbial diversity within the chicken gut microbiome revealed by metagenomics and culture.</title>
        <authorList>
            <person name="Gilroy R."/>
            <person name="Ravi A."/>
            <person name="Getino M."/>
            <person name="Pursley I."/>
            <person name="Horton D.L."/>
            <person name="Alikhan N.F."/>
            <person name="Baker D."/>
            <person name="Gharbi K."/>
            <person name="Hall N."/>
            <person name="Watson M."/>
            <person name="Adriaenssens E.M."/>
            <person name="Foster-Nyarko E."/>
            <person name="Jarju S."/>
            <person name="Secka A."/>
            <person name="Antonio M."/>
            <person name="Oren A."/>
            <person name="Chaudhuri R.R."/>
            <person name="La Ragione R."/>
            <person name="Hildebrand F."/>
            <person name="Pallen M.J."/>
        </authorList>
    </citation>
    <scope>NUCLEOTIDE SEQUENCE</scope>
    <source>
        <strain evidence="4">ChiBcec16-1751</strain>
    </source>
</reference>
<evidence type="ECO:0000259" key="3">
    <source>
        <dbReference type="Pfam" id="PF07261"/>
    </source>
</evidence>
<comment type="caution">
    <text evidence="4">The sequence shown here is derived from an EMBL/GenBank/DDBJ whole genome shotgun (WGS) entry which is preliminary data.</text>
</comment>
<reference evidence="4" key="1">
    <citation type="submission" date="2020-10" db="EMBL/GenBank/DDBJ databases">
        <authorList>
            <person name="Gilroy R."/>
        </authorList>
    </citation>
    <scope>NUCLEOTIDE SEQUENCE</scope>
    <source>
        <strain evidence="4">ChiBcec16-1751</strain>
    </source>
</reference>
<feature type="domain" description="DnaB/C C-terminal" evidence="3">
    <location>
        <begin position="103"/>
        <end position="175"/>
    </location>
</feature>
<dbReference type="EMBL" id="DVJJ01000020">
    <property type="protein sequence ID" value="HIS63958.1"/>
    <property type="molecule type" value="Genomic_DNA"/>
</dbReference>
<gene>
    <name evidence="4" type="ORF">IAA83_01130</name>
</gene>
<feature type="region of interest" description="Disordered" evidence="2">
    <location>
        <begin position="264"/>
        <end position="291"/>
    </location>
</feature>
<sequence length="304" mass="34181">MNEPVLSLPLSEVRRLLGAGSGDGALLYLYLRSGADPAAAAEALRWPAHRVDGAMASLRQLGLLEDPRQRPIVRDQPPVYTEADVLRATERGNSFSLLVGEAQRRLGRVLSTEELKILLSLHDYLGLPTEVIGILITYCIQRSRARGLVRAPSLRTIEKEAYYWADQGIDTLEDAAFYMQTQLQKQTIIARVQQRLQLGDRRLTRAEEQYIRQWLDWGFGDDVIAMAYEKTCLNTGAMKWPYCNSILKSWHEKGLHTVQEVEGGDQRSQQAVYQNNNRRPPAGSAGQGPLGSLEQDALRRLLNQ</sequence>
<evidence type="ECO:0000313" key="5">
    <source>
        <dbReference type="Proteomes" id="UP000886741"/>
    </source>
</evidence>
<feature type="compositionally biased region" description="Polar residues" evidence="2">
    <location>
        <begin position="266"/>
        <end position="278"/>
    </location>
</feature>
<comment type="similarity">
    <text evidence="1">Belongs to the DnaB/DnaD family.</text>
</comment>
<dbReference type="Proteomes" id="UP000886741">
    <property type="component" value="Unassembled WGS sequence"/>
</dbReference>
<feature type="domain" description="DnaB/C C-terminal" evidence="3">
    <location>
        <begin position="201"/>
        <end position="262"/>
    </location>
</feature>
<protein>
    <submittedName>
        <fullName evidence="4">DnaD domain protein</fullName>
    </submittedName>
</protein>
<dbReference type="Gene3D" id="1.10.10.630">
    <property type="entry name" value="DnaD domain-like"/>
    <property type="match status" value="2"/>
</dbReference>
<dbReference type="InterPro" id="IPR034829">
    <property type="entry name" value="DnaD-like_sf"/>
</dbReference>
<dbReference type="AlphaFoldDB" id="A0A9D1F7V0"/>
<name>A0A9D1F7V0_9FIRM</name>
<accession>A0A9D1F7V0</accession>
<proteinExistence type="inferred from homology"/>